<dbReference type="InterPro" id="IPR053952">
    <property type="entry name" value="K_trans_C"/>
</dbReference>
<evidence type="ECO:0000256" key="7">
    <source>
        <dbReference type="ARBA" id="ARBA00022989"/>
    </source>
</evidence>
<dbReference type="Pfam" id="PF22776">
    <property type="entry name" value="K_trans_C"/>
    <property type="match status" value="1"/>
</dbReference>
<keyword evidence="5 10" id="KW-0812">Transmembrane</keyword>
<feature type="compositionally biased region" description="Polar residues" evidence="11">
    <location>
        <begin position="694"/>
        <end position="715"/>
    </location>
</feature>
<keyword evidence="7 10" id="KW-1133">Transmembrane helix</keyword>
<dbReference type="PANTHER" id="PTHR30540:SF94">
    <property type="entry name" value="POTASSIUM TRANSPORTER 5"/>
    <property type="match status" value="1"/>
</dbReference>
<feature type="domain" description="K+ potassium transporter integral membrane" evidence="12">
    <location>
        <begin position="58"/>
        <end position="540"/>
    </location>
</feature>
<evidence type="ECO:0000256" key="2">
    <source>
        <dbReference type="ARBA" id="ARBA00008440"/>
    </source>
</evidence>
<feature type="transmembrane region" description="Helical" evidence="10">
    <location>
        <begin position="58"/>
        <end position="78"/>
    </location>
</feature>
<feature type="transmembrane region" description="Helical" evidence="10">
    <location>
        <begin position="217"/>
        <end position="237"/>
    </location>
</feature>
<dbReference type="AlphaFoldDB" id="A0AAN9ISY3"/>
<feature type="transmembrane region" description="Helical" evidence="10">
    <location>
        <begin position="478"/>
        <end position="498"/>
    </location>
</feature>
<feature type="transmembrane region" description="Helical" evidence="10">
    <location>
        <begin position="179"/>
        <end position="197"/>
    </location>
</feature>
<feature type="transmembrane region" description="Helical" evidence="10">
    <location>
        <begin position="249"/>
        <end position="269"/>
    </location>
</feature>
<feature type="transmembrane region" description="Helical" evidence="10">
    <location>
        <begin position="295"/>
        <end position="314"/>
    </location>
</feature>
<dbReference type="Pfam" id="PF02705">
    <property type="entry name" value="K_trans"/>
    <property type="match status" value="1"/>
</dbReference>
<keyword evidence="6 10" id="KW-0630">Potassium</keyword>
<dbReference type="InterPro" id="IPR003855">
    <property type="entry name" value="K+_transporter"/>
</dbReference>
<evidence type="ECO:0000313" key="15">
    <source>
        <dbReference type="Proteomes" id="UP001359559"/>
    </source>
</evidence>
<comment type="similarity">
    <text evidence="2 10">Belongs to the HAK/KUP transporter (TC 2.A.72.3) family.</text>
</comment>
<evidence type="ECO:0000256" key="1">
    <source>
        <dbReference type="ARBA" id="ARBA00004651"/>
    </source>
</evidence>
<dbReference type="Proteomes" id="UP001359559">
    <property type="component" value="Unassembled WGS sequence"/>
</dbReference>
<dbReference type="EMBL" id="JAYKXN010000005">
    <property type="protein sequence ID" value="KAK7285682.1"/>
    <property type="molecule type" value="Genomic_DNA"/>
</dbReference>
<keyword evidence="15" id="KW-1185">Reference proteome</keyword>
<feature type="region of interest" description="Disordered" evidence="11">
    <location>
        <begin position="667"/>
        <end position="715"/>
    </location>
</feature>
<gene>
    <name evidence="14" type="ORF">RJT34_20460</name>
</gene>
<evidence type="ECO:0000259" key="12">
    <source>
        <dbReference type="Pfam" id="PF02705"/>
    </source>
</evidence>
<evidence type="ECO:0000256" key="10">
    <source>
        <dbReference type="RuleBase" id="RU321113"/>
    </source>
</evidence>
<evidence type="ECO:0000256" key="6">
    <source>
        <dbReference type="ARBA" id="ARBA00022958"/>
    </source>
</evidence>
<feature type="transmembrane region" description="Helical" evidence="10">
    <location>
        <begin position="447"/>
        <end position="471"/>
    </location>
</feature>
<feature type="transmembrane region" description="Helical" evidence="10">
    <location>
        <begin position="504"/>
        <end position="524"/>
    </location>
</feature>
<evidence type="ECO:0000256" key="9">
    <source>
        <dbReference type="ARBA" id="ARBA00023136"/>
    </source>
</evidence>
<proteinExistence type="inferred from homology"/>
<organism evidence="14 15">
    <name type="scientific">Clitoria ternatea</name>
    <name type="common">Butterfly pea</name>
    <dbReference type="NCBI Taxonomy" id="43366"/>
    <lineage>
        <taxon>Eukaryota</taxon>
        <taxon>Viridiplantae</taxon>
        <taxon>Streptophyta</taxon>
        <taxon>Embryophyta</taxon>
        <taxon>Tracheophyta</taxon>
        <taxon>Spermatophyta</taxon>
        <taxon>Magnoliopsida</taxon>
        <taxon>eudicotyledons</taxon>
        <taxon>Gunneridae</taxon>
        <taxon>Pentapetalae</taxon>
        <taxon>rosids</taxon>
        <taxon>fabids</taxon>
        <taxon>Fabales</taxon>
        <taxon>Fabaceae</taxon>
        <taxon>Papilionoideae</taxon>
        <taxon>50 kb inversion clade</taxon>
        <taxon>NPAAA clade</taxon>
        <taxon>indigoferoid/millettioid clade</taxon>
        <taxon>Phaseoleae</taxon>
        <taxon>Clitoria</taxon>
    </lineage>
</organism>
<feature type="transmembrane region" description="Helical" evidence="10">
    <location>
        <begin position="326"/>
        <end position="346"/>
    </location>
</feature>
<evidence type="ECO:0000256" key="8">
    <source>
        <dbReference type="ARBA" id="ARBA00023065"/>
    </source>
</evidence>
<protein>
    <recommendedName>
        <fullName evidence="10">Potassium transporter</fullName>
    </recommendedName>
</protein>
<keyword evidence="3" id="KW-0813">Transport</keyword>
<comment type="function">
    <text evidence="10">Potassium transporter.</text>
</comment>
<evidence type="ECO:0000256" key="3">
    <source>
        <dbReference type="ARBA" id="ARBA00022448"/>
    </source>
</evidence>
<feature type="transmembrane region" description="Helical" evidence="10">
    <location>
        <begin position="98"/>
        <end position="118"/>
    </location>
</feature>
<dbReference type="PANTHER" id="PTHR30540">
    <property type="entry name" value="OSMOTIC STRESS POTASSIUM TRANSPORTER"/>
    <property type="match status" value="1"/>
</dbReference>
<dbReference type="InterPro" id="IPR053951">
    <property type="entry name" value="K_trans_N"/>
</dbReference>
<sequence>MSGEADKPTSIVEEKKLKDRKISWAKLRRVDSLNLEAGRVSMTAHNPSKMGWRTTLSLAFQSIGIVYGDIGTSPLYVYASTFSNKINHKDDVIGVLSLIIYTILLIPMLKYVFVVLWANDNGNGGAFALYSLICRHMKVSLIPNQQPEDRELSNYKLETPSSQLKRAQKLKQMLEQSHFAKILLVLLAIMGTSMVIGDGILTPSISVLSAVSGISSSLGQDAVVGITIAILIVLFSVQRFGTDKVGFTFAPIILVWFSFIGGIGLYNLFKHDIRVLRAFNPKYIYDYFKRNGKQGWISLGGVFLCITGSEAMFADLGHFNVRAIQISFSCVTCPAILAAYCGQAAFLQKFPEKVANTFYDSIPDPIYWPTFVVAVGAAIIASQAMISGAFSIISQALSLGCFPRVKVVHTSTKHEGQVYIPEINYMFMLACIVVCAAFKTTEKISHAYGIAVVGDMTITTTLVSLIMLVIWKKSLWRVAVFFLVFGSTEVLYLSAQLTKFTGGGYLPIVLAMFLTAIMGIWHYVHKERYMFELQNKVSSEYLSELGNNPDVRRVPGIGLLYSELVQGIPPIFPHFIASVPSIHSVLVFVSIKAIPVSRVALEERFLFRQVDPREYRIFRCVVRHGYNDLLEDPAEFETQLIQNLKAFIQQEGLIMLDVETEQANVGNETTTTTTHEMARDQGKGRSTTSSSSTKIIPNQAVSRGASSDSIRSTTLSAPPIQGVEEEVKFIDKALEKGVVYMLAEAEVVAHPNSSILNKIVVNYAYSFLRKNFRQGQDLMAISRNRLLKVGMTYQI</sequence>
<keyword evidence="8 10" id="KW-0406">Ion transport</keyword>
<dbReference type="NCBIfam" id="TIGR00794">
    <property type="entry name" value="kup"/>
    <property type="match status" value="1"/>
</dbReference>
<keyword evidence="9 10" id="KW-0472">Membrane</keyword>
<evidence type="ECO:0000313" key="14">
    <source>
        <dbReference type="EMBL" id="KAK7285682.1"/>
    </source>
</evidence>
<accession>A0AAN9ISY3</accession>
<comment type="subcellular location">
    <subcellularLocation>
        <location evidence="1">Cell membrane</location>
        <topology evidence="1">Multi-pass membrane protein</topology>
    </subcellularLocation>
    <subcellularLocation>
        <location evidence="10">Membrane</location>
        <topology evidence="10">Multi-pass membrane protein</topology>
    </subcellularLocation>
</comment>
<reference evidence="14 15" key="1">
    <citation type="submission" date="2024-01" db="EMBL/GenBank/DDBJ databases">
        <title>The genomes of 5 underutilized Papilionoideae crops provide insights into root nodulation and disease resistance.</title>
        <authorList>
            <person name="Yuan L."/>
        </authorList>
    </citation>
    <scope>NUCLEOTIDE SEQUENCE [LARGE SCALE GENOMIC DNA]</scope>
    <source>
        <strain evidence="14">LY-2023</strain>
        <tissue evidence="14">Leaf</tissue>
    </source>
</reference>
<comment type="caution">
    <text evidence="14">The sequence shown here is derived from an EMBL/GenBank/DDBJ whole genome shotgun (WGS) entry which is preliminary data.</text>
</comment>
<feature type="domain" description="K+ potassium transporter C-terminal" evidence="13">
    <location>
        <begin position="555"/>
        <end position="795"/>
    </location>
</feature>
<evidence type="ECO:0000256" key="5">
    <source>
        <dbReference type="ARBA" id="ARBA00022692"/>
    </source>
</evidence>
<evidence type="ECO:0000256" key="11">
    <source>
        <dbReference type="SAM" id="MobiDB-lite"/>
    </source>
</evidence>
<keyword evidence="4 10" id="KW-0633">Potassium transport</keyword>
<feature type="transmembrane region" description="Helical" evidence="10">
    <location>
        <begin position="423"/>
        <end position="441"/>
    </location>
</feature>
<name>A0AAN9ISY3_CLITE</name>
<evidence type="ECO:0000259" key="13">
    <source>
        <dbReference type="Pfam" id="PF22776"/>
    </source>
</evidence>
<feature type="transmembrane region" description="Helical" evidence="10">
    <location>
        <begin position="366"/>
        <end position="386"/>
    </location>
</feature>
<dbReference type="GO" id="GO:0005886">
    <property type="term" value="C:plasma membrane"/>
    <property type="evidence" value="ECO:0007669"/>
    <property type="project" value="UniProtKB-SubCell"/>
</dbReference>
<dbReference type="GO" id="GO:0015079">
    <property type="term" value="F:potassium ion transmembrane transporter activity"/>
    <property type="evidence" value="ECO:0007669"/>
    <property type="project" value="UniProtKB-UniRule"/>
</dbReference>
<evidence type="ECO:0000256" key="4">
    <source>
        <dbReference type="ARBA" id="ARBA00022538"/>
    </source>
</evidence>